<reference evidence="2" key="2">
    <citation type="submission" date="2021-04" db="EMBL/GenBank/DDBJ databases">
        <authorList>
            <person name="Gilroy R."/>
        </authorList>
    </citation>
    <scope>NUCLEOTIDE SEQUENCE</scope>
    <source>
        <strain evidence="2">ChiHecec2B26-7398</strain>
    </source>
</reference>
<reference evidence="2" key="1">
    <citation type="journal article" date="2021" name="PeerJ">
        <title>Extensive microbial diversity within the chicken gut microbiome revealed by metagenomics and culture.</title>
        <authorList>
            <person name="Gilroy R."/>
            <person name="Ravi A."/>
            <person name="Getino M."/>
            <person name="Pursley I."/>
            <person name="Horton D.L."/>
            <person name="Alikhan N.F."/>
            <person name="Baker D."/>
            <person name="Gharbi K."/>
            <person name="Hall N."/>
            <person name="Watson M."/>
            <person name="Adriaenssens E.M."/>
            <person name="Foster-Nyarko E."/>
            <person name="Jarju S."/>
            <person name="Secka A."/>
            <person name="Antonio M."/>
            <person name="Oren A."/>
            <person name="Chaudhuri R.R."/>
            <person name="La Ragione R."/>
            <person name="Hildebrand F."/>
            <person name="Pallen M.J."/>
        </authorList>
    </citation>
    <scope>NUCLEOTIDE SEQUENCE</scope>
    <source>
        <strain evidence="2">ChiHecec2B26-7398</strain>
    </source>
</reference>
<accession>A0A9D1XZK3</accession>
<keyword evidence="1" id="KW-0732">Signal</keyword>
<dbReference type="PROSITE" id="PS51257">
    <property type="entry name" value="PROKAR_LIPOPROTEIN"/>
    <property type="match status" value="1"/>
</dbReference>
<dbReference type="EMBL" id="DXEI01000029">
    <property type="protein sequence ID" value="HIX94166.1"/>
    <property type="molecule type" value="Genomic_DNA"/>
</dbReference>
<gene>
    <name evidence="2" type="ORF">H9846_01740</name>
</gene>
<feature type="signal peptide" evidence="1">
    <location>
        <begin position="1"/>
        <end position="25"/>
    </location>
</feature>
<name>A0A9D1XZK3_9FIRM</name>
<feature type="chain" id="PRO_5039226601" evidence="1">
    <location>
        <begin position="26"/>
        <end position="482"/>
    </location>
</feature>
<proteinExistence type="predicted"/>
<dbReference type="InterPro" id="IPR006059">
    <property type="entry name" value="SBP"/>
</dbReference>
<dbReference type="SUPFAM" id="SSF53850">
    <property type="entry name" value="Periplasmic binding protein-like II"/>
    <property type="match status" value="1"/>
</dbReference>
<dbReference type="InterPro" id="IPR050490">
    <property type="entry name" value="Bact_solute-bd_prot1"/>
</dbReference>
<sequence>MQKAISVLCAAVLLAAVTTSCAATAGTGGSAGSAASTPAPAAQTEAVTLTVYLEAPYTQEGVHYPVYEALKAYDEAHPEIELEFVSPVGGANDPAKREEQIHQLNTEIITGGGPDVFVMGTFRYTDSNLFPDVVKAMGNHAFLPLSAYAQAAGFQRDAYIQPALEAGQMDGEQYILPLSVSVPLFVGGKDAVEQSGFATEAAAKNQAAFFEELYRTLEGNGAQVLYALSLTNLLQQPLIDYAAAEVCLDTEPVRQALETEKTFATSQLNFFGSYDPAQIQAMAAGTPLGTVEMSDCALSILRPFAAQGVKAFVQAVPNEDGGITAQISSYAMANANTAYPEQAAALLYYLMSAECQDAAAYPSTTEQLPVRVASLGNALQSFHQFIVYDASHETVSAEDIAFRESVFGADLSDDMVQALQNACERVSAAHFHSVWEHALQLGQSETGDDLLTEAMNEYLYGDKPLDQLIEELTPRLQMYLDE</sequence>
<evidence type="ECO:0000313" key="3">
    <source>
        <dbReference type="Proteomes" id="UP000886751"/>
    </source>
</evidence>
<evidence type="ECO:0000313" key="2">
    <source>
        <dbReference type="EMBL" id="HIX94166.1"/>
    </source>
</evidence>
<dbReference type="Proteomes" id="UP000886751">
    <property type="component" value="Unassembled WGS sequence"/>
</dbReference>
<dbReference type="AlphaFoldDB" id="A0A9D1XZK3"/>
<evidence type="ECO:0000256" key="1">
    <source>
        <dbReference type="SAM" id="SignalP"/>
    </source>
</evidence>
<dbReference type="Pfam" id="PF01547">
    <property type="entry name" value="SBP_bac_1"/>
    <property type="match status" value="1"/>
</dbReference>
<dbReference type="Gene3D" id="3.40.190.10">
    <property type="entry name" value="Periplasmic binding protein-like II"/>
    <property type="match status" value="1"/>
</dbReference>
<dbReference type="PANTHER" id="PTHR43649">
    <property type="entry name" value="ARABINOSE-BINDING PROTEIN-RELATED"/>
    <property type="match status" value="1"/>
</dbReference>
<protein>
    <submittedName>
        <fullName evidence="2">Extracellular solute-binding protein</fullName>
    </submittedName>
</protein>
<organism evidence="2 3">
    <name type="scientific">Candidatus Gemmiger excrementipullorum</name>
    <dbReference type="NCBI Taxonomy" id="2838610"/>
    <lineage>
        <taxon>Bacteria</taxon>
        <taxon>Bacillati</taxon>
        <taxon>Bacillota</taxon>
        <taxon>Clostridia</taxon>
        <taxon>Eubacteriales</taxon>
        <taxon>Gemmiger</taxon>
    </lineage>
</organism>
<comment type="caution">
    <text evidence="2">The sequence shown here is derived from an EMBL/GenBank/DDBJ whole genome shotgun (WGS) entry which is preliminary data.</text>
</comment>